<dbReference type="Proteomes" id="UP000054422">
    <property type="component" value="Unassembled WGS sequence"/>
</dbReference>
<dbReference type="OrthoDB" id="5650976at2"/>
<gene>
    <name evidence="1" type="ORF">EP47_07640</name>
</gene>
<dbReference type="AlphaFoldDB" id="A0A0A2SUJ4"/>
<reference evidence="1 2" key="1">
    <citation type="submission" date="2014-05" db="EMBL/GenBank/DDBJ databases">
        <authorList>
            <person name="Rizzardi K."/>
            <person name="Winiecka-Krusnell J."/>
            <person name="Ramliden M."/>
            <person name="Alm E."/>
            <person name="Andersson S."/>
            <person name="Byfors S."/>
        </authorList>
    </citation>
    <scope>NUCLEOTIDE SEQUENCE [LARGE SCALE GENOMIC DNA]</scope>
    <source>
        <strain evidence="1 2">LEGN</strain>
    </source>
</reference>
<dbReference type="STRING" id="1498499.EP47_07640"/>
<evidence type="ECO:0000313" key="1">
    <source>
        <dbReference type="EMBL" id="KGP63124.1"/>
    </source>
</evidence>
<sequence length="331" mass="37363">MSYTQDEHQRLLEQAKKQKEALDQRDELYNQFMTDRMKYSKALIYKTYNQPLNELGCDLDDNQFFLYLKSDSNKSNPIKLHIPLQDGIGNGLLIANIIHDMNIGIVNAMKVINPNIDQQKGTEESIQRAKTGAAITIYFQSSASPEQMAQAIYQINKKLGEVKRTLYPFNSGETADSDLKMGEFVGITIDTDNNGKYLSASDPDELNKRRELLENSKDIKRINEVLPRCKTLERIDLYISNREKQGTYTTGYASFFNSVSCGLINPFTKKQKIAAATALKEVILGNQPSSSLEKHLDALEQGSLKEVFKAAKQNLPNFDEIELKAANNSLC</sequence>
<dbReference type="RefSeq" id="WP_035889794.1">
    <property type="nucleotide sequence ID" value="NZ_JNCF01000025.1"/>
</dbReference>
<proteinExistence type="predicted"/>
<dbReference type="EMBL" id="JNCF01000025">
    <property type="protein sequence ID" value="KGP63124.1"/>
    <property type="molecule type" value="Genomic_DNA"/>
</dbReference>
<organism evidence="1 2">
    <name type="scientific">Legionella norrlandica</name>
    <dbReference type="NCBI Taxonomy" id="1498499"/>
    <lineage>
        <taxon>Bacteria</taxon>
        <taxon>Pseudomonadati</taxon>
        <taxon>Pseudomonadota</taxon>
        <taxon>Gammaproteobacteria</taxon>
        <taxon>Legionellales</taxon>
        <taxon>Legionellaceae</taxon>
        <taxon>Legionella</taxon>
    </lineage>
</organism>
<accession>A0A0A2SUJ4</accession>
<protein>
    <submittedName>
        <fullName evidence="1">Uncharacterized protein</fullName>
    </submittedName>
</protein>
<name>A0A0A2SUJ4_9GAMM</name>
<comment type="caution">
    <text evidence="1">The sequence shown here is derived from an EMBL/GenBank/DDBJ whole genome shotgun (WGS) entry which is preliminary data.</text>
</comment>
<keyword evidence="2" id="KW-1185">Reference proteome</keyword>
<evidence type="ECO:0000313" key="2">
    <source>
        <dbReference type="Proteomes" id="UP000054422"/>
    </source>
</evidence>